<protein>
    <submittedName>
        <fullName evidence="2">DNA binding domain-containing protein, excisionase family</fullName>
    </submittedName>
</protein>
<dbReference type="Proteomes" id="UP000182412">
    <property type="component" value="Unassembled WGS sequence"/>
</dbReference>
<evidence type="ECO:0000313" key="2">
    <source>
        <dbReference type="EMBL" id="SDO99692.1"/>
    </source>
</evidence>
<dbReference type="EMBL" id="FNJQ01000004">
    <property type="protein sequence ID" value="SDO99692.1"/>
    <property type="molecule type" value="Genomic_DNA"/>
</dbReference>
<organism evidence="2 3">
    <name type="scientific">Selenomonas ruminantium</name>
    <dbReference type="NCBI Taxonomy" id="971"/>
    <lineage>
        <taxon>Bacteria</taxon>
        <taxon>Bacillati</taxon>
        <taxon>Bacillota</taxon>
        <taxon>Negativicutes</taxon>
        <taxon>Selenomonadales</taxon>
        <taxon>Selenomonadaceae</taxon>
        <taxon>Selenomonas</taxon>
    </lineage>
</organism>
<name>A0A1H0P3U7_SELRU</name>
<evidence type="ECO:0000259" key="1">
    <source>
        <dbReference type="Pfam" id="PF12728"/>
    </source>
</evidence>
<proteinExistence type="predicted"/>
<dbReference type="Pfam" id="PF12728">
    <property type="entry name" value="HTH_17"/>
    <property type="match status" value="1"/>
</dbReference>
<dbReference type="InterPro" id="IPR041657">
    <property type="entry name" value="HTH_17"/>
</dbReference>
<dbReference type="RefSeq" id="WP_074571451.1">
    <property type="nucleotide sequence ID" value="NZ_FNJQ01000004.1"/>
</dbReference>
<feature type="domain" description="Helix-turn-helix" evidence="1">
    <location>
        <begin position="46"/>
        <end position="96"/>
    </location>
</feature>
<evidence type="ECO:0000313" key="3">
    <source>
        <dbReference type="Proteomes" id="UP000182412"/>
    </source>
</evidence>
<dbReference type="AlphaFoldDB" id="A0A1H0P3U7"/>
<accession>A0A1H0P3U7</accession>
<reference evidence="2 3" key="1">
    <citation type="submission" date="2016-10" db="EMBL/GenBank/DDBJ databases">
        <authorList>
            <person name="de Groot N.N."/>
        </authorList>
    </citation>
    <scope>NUCLEOTIDE SEQUENCE [LARGE SCALE GENOMIC DNA]</scope>
    <source>
        <strain evidence="2 3">S137</strain>
    </source>
</reference>
<gene>
    <name evidence="2" type="ORF">SAMN05216366_104100</name>
</gene>
<sequence>MDEVLQKLIADAVKQAITPLVQEVHELKAQLAAADKEEQAVDDSILTVGEAAEILKCSKASIGKWMNEGDLKFFTPPGQSKRKTRRNWVEEFIQKRMAI</sequence>